<proteinExistence type="predicted"/>
<dbReference type="EMBL" id="CAJNOE010001564">
    <property type="protein sequence ID" value="CAF1433951.1"/>
    <property type="molecule type" value="Genomic_DNA"/>
</dbReference>
<dbReference type="Proteomes" id="UP000663868">
    <property type="component" value="Unassembled WGS sequence"/>
</dbReference>
<dbReference type="AlphaFoldDB" id="A0A815NHJ2"/>
<name>A0A815NHJ2_9BILA</name>
<sequence>MAEVLYSLVDVNRRFDRLALDFLYINDLNMTDTVTINSFCEQPCSIGVQVILKISEKILPRIHDQVHKLTIDEFTIKSILVATKYPQLYSLSLINFEEEILYQYLTGIALNSIR</sequence>
<evidence type="ECO:0000313" key="2">
    <source>
        <dbReference type="EMBL" id="CAF3796577.1"/>
    </source>
</evidence>
<evidence type="ECO:0000313" key="3">
    <source>
        <dbReference type="Proteomes" id="UP000663860"/>
    </source>
</evidence>
<gene>
    <name evidence="1" type="ORF">IZO911_LOCUS41399</name>
    <name evidence="2" type="ORF">KXQ929_LOCUS16783</name>
</gene>
<accession>A0A815NHJ2</accession>
<protein>
    <submittedName>
        <fullName evidence="1">Uncharacterized protein</fullName>
    </submittedName>
</protein>
<evidence type="ECO:0000313" key="1">
    <source>
        <dbReference type="EMBL" id="CAF1433951.1"/>
    </source>
</evidence>
<reference evidence="1" key="1">
    <citation type="submission" date="2021-02" db="EMBL/GenBank/DDBJ databases">
        <authorList>
            <person name="Nowell W R."/>
        </authorList>
    </citation>
    <scope>NUCLEOTIDE SEQUENCE</scope>
</reference>
<dbReference type="EMBL" id="CAJOBB010001028">
    <property type="protein sequence ID" value="CAF3796577.1"/>
    <property type="molecule type" value="Genomic_DNA"/>
</dbReference>
<organism evidence="1 3">
    <name type="scientific">Adineta steineri</name>
    <dbReference type="NCBI Taxonomy" id="433720"/>
    <lineage>
        <taxon>Eukaryota</taxon>
        <taxon>Metazoa</taxon>
        <taxon>Spiralia</taxon>
        <taxon>Gnathifera</taxon>
        <taxon>Rotifera</taxon>
        <taxon>Eurotatoria</taxon>
        <taxon>Bdelloidea</taxon>
        <taxon>Adinetida</taxon>
        <taxon>Adinetidae</taxon>
        <taxon>Adineta</taxon>
    </lineage>
</organism>
<dbReference type="Proteomes" id="UP000663860">
    <property type="component" value="Unassembled WGS sequence"/>
</dbReference>
<comment type="caution">
    <text evidence="1">The sequence shown here is derived from an EMBL/GenBank/DDBJ whole genome shotgun (WGS) entry which is preliminary data.</text>
</comment>